<evidence type="ECO:0000256" key="2">
    <source>
        <dbReference type="ARBA" id="ARBA00023054"/>
    </source>
</evidence>
<keyword evidence="5" id="KW-0472">Membrane</keyword>
<dbReference type="GO" id="GO:0005794">
    <property type="term" value="C:Golgi apparatus"/>
    <property type="evidence" value="ECO:0007669"/>
    <property type="project" value="TreeGrafter"/>
</dbReference>
<evidence type="ECO:0000313" key="7">
    <source>
        <dbReference type="Proteomes" id="UP000008281"/>
    </source>
</evidence>
<dbReference type="eggNOG" id="KOG0999">
    <property type="taxonomic scope" value="Eukaryota"/>
</dbReference>
<keyword evidence="5" id="KW-0812">Transmembrane</keyword>
<organism evidence="7">
    <name type="scientific">Caenorhabditis remanei</name>
    <name type="common">Caenorhabditis vulgaris</name>
    <dbReference type="NCBI Taxonomy" id="31234"/>
    <lineage>
        <taxon>Eukaryota</taxon>
        <taxon>Metazoa</taxon>
        <taxon>Ecdysozoa</taxon>
        <taxon>Nematoda</taxon>
        <taxon>Chromadorea</taxon>
        <taxon>Rhabditida</taxon>
        <taxon>Rhabditina</taxon>
        <taxon>Rhabditomorpha</taxon>
        <taxon>Rhabditoidea</taxon>
        <taxon>Rhabditidae</taxon>
        <taxon>Peloderinae</taxon>
        <taxon>Caenorhabditis</taxon>
    </lineage>
</organism>
<evidence type="ECO:0000256" key="4">
    <source>
        <dbReference type="SAM" id="MobiDB-lite"/>
    </source>
</evidence>
<dbReference type="PANTHER" id="PTHR31233:SF6">
    <property type="entry name" value="PROTEIN BICAUDAL D"/>
    <property type="match status" value="1"/>
</dbReference>
<dbReference type="InterPro" id="IPR018477">
    <property type="entry name" value="BICD"/>
</dbReference>
<evidence type="ECO:0000256" key="3">
    <source>
        <dbReference type="SAM" id="Coils"/>
    </source>
</evidence>
<feature type="region of interest" description="Disordered" evidence="4">
    <location>
        <begin position="718"/>
        <end position="777"/>
    </location>
</feature>
<evidence type="ECO:0000256" key="5">
    <source>
        <dbReference type="SAM" id="Phobius"/>
    </source>
</evidence>
<dbReference type="GO" id="GO:0008093">
    <property type="term" value="F:cytoskeletal anchor activity"/>
    <property type="evidence" value="ECO:0007669"/>
    <property type="project" value="InterPro"/>
</dbReference>
<evidence type="ECO:0000256" key="1">
    <source>
        <dbReference type="ARBA" id="ARBA00010061"/>
    </source>
</evidence>
<gene>
    <name evidence="6" type="ORF">CRE_24677</name>
</gene>
<accession>E3N415</accession>
<dbReference type="OMA" id="LAHHSHF"/>
<dbReference type="GO" id="GO:0072393">
    <property type="term" value="P:microtubule anchoring at microtubule organizing center"/>
    <property type="evidence" value="ECO:0007669"/>
    <property type="project" value="TreeGrafter"/>
</dbReference>
<reference evidence="6" key="1">
    <citation type="submission" date="2007-07" db="EMBL/GenBank/DDBJ databases">
        <title>PCAP assembly of the Caenorhabditis remanei genome.</title>
        <authorList>
            <consortium name="The Caenorhabditis remanei Sequencing Consortium"/>
            <person name="Wilson R.K."/>
        </authorList>
    </citation>
    <scope>NUCLEOTIDE SEQUENCE [LARGE SCALE GENOMIC DNA]</scope>
    <source>
        <strain evidence="6">PB4641</strain>
    </source>
</reference>
<dbReference type="GO" id="GO:0034452">
    <property type="term" value="F:dynactin binding"/>
    <property type="evidence" value="ECO:0007669"/>
    <property type="project" value="TreeGrafter"/>
</dbReference>
<dbReference type="Proteomes" id="UP000008281">
    <property type="component" value="Unassembled WGS sequence"/>
</dbReference>
<keyword evidence="7" id="KW-1185">Reference proteome</keyword>
<keyword evidence="5" id="KW-1133">Transmembrane helix</keyword>
<dbReference type="OrthoDB" id="10069295at2759"/>
<comment type="similarity">
    <text evidence="1">Belongs to the BicD family.</text>
</comment>
<dbReference type="FunCoup" id="E3N415">
    <property type="interactions" value="2470"/>
</dbReference>
<sequence length="851" mass="97766">MAEAELEKLRNEYQDLTQSYEQKCQDIREAAAAGLKLLGEKDDLQKRLDEMQADLDSTRAEVEKVNQTLAEYRSQHQRSTRSELENEESLLEESSAKEEEYLQRIAKLELELKKKEQELAVKKEELERIEKQHSKEMDSGAVLEDERRKLRAELKETKEREQRLMAEYSELEEENIGLQKTVANLRGSQVDYESMKIDNNRLEDNIHILKSYNEESEMLRIIAEKQLEEALQTAQQERDQRLAMKRELDQVRAAEHISSLNDWICELEEGGTLPTPQPGASDLFSELQGSSDVKVRELEAANDGLLEEMKSKEKVFIEFVTALGDSLNIHRPTNELDYMHARQQKDVILDKLQNTARDTDRHEKEGEEKKSGILKADLRYLVLLAGEKNAQLAAAQDAMIQASDQLYQFYHQMTQNQGISTEKNVQEIVKKLRQLARDNAEDVPRVSLAEEGVESGTETDVNASRSIPLNSDRLVIAPSFAKEIEKKLASVKVQDVLSETDLRQRILTEGNPISETTDSLKKMLQVVKRTSEQAFNQAVMASGAENEIEMQNMKLRSLLSTKRDQISTLRTVLKSNKLTAESALSSMREKFESEKKMQMDITEKMRRELKQLKEDAATFASNRAMFNAKCEELRSEVEDLKADKAANEEEKKTLNQLLRLAIQQKLSLTQRLEDVDMDRDRQTYKRTSTKAPTREVTVLLEYNKQLIYFQTYQPPKAVRYPANNQSSAAPPAPSGGSRGGPRRGDNQQRRRTPTPEDPNDNQLDNGEEKSHVITTWPYDLKNEEEDPQLLIDLMMEEMRVEAEIERMRLKLKEEEGNQSIFADCQLVIFLFSLPPILIYLAVYIFLLSPMP</sequence>
<feature type="region of interest" description="Disordered" evidence="4">
    <location>
        <begin position="72"/>
        <end position="96"/>
    </location>
</feature>
<feature type="coiled-coil region" evidence="3">
    <location>
        <begin position="220"/>
        <end position="254"/>
    </location>
</feature>
<dbReference type="AlphaFoldDB" id="E3N415"/>
<dbReference type="PANTHER" id="PTHR31233">
    <property type="entry name" value="BICAUDAL D FAMILY MEMBER"/>
    <property type="match status" value="1"/>
</dbReference>
<dbReference type="InParanoid" id="E3N415"/>
<evidence type="ECO:0000313" key="6">
    <source>
        <dbReference type="EMBL" id="EFO85239.1"/>
    </source>
</evidence>
<dbReference type="GO" id="GO:0005829">
    <property type="term" value="C:cytosol"/>
    <property type="evidence" value="ECO:0007669"/>
    <property type="project" value="TreeGrafter"/>
</dbReference>
<dbReference type="Gene3D" id="6.10.250.2470">
    <property type="match status" value="1"/>
</dbReference>
<dbReference type="EMBL" id="DS268522">
    <property type="protein sequence ID" value="EFO85239.1"/>
    <property type="molecule type" value="Genomic_DNA"/>
</dbReference>
<feature type="coiled-coil region" evidence="3">
    <location>
        <begin position="595"/>
        <end position="657"/>
    </location>
</feature>
<dbReference type="GO" id="GO:0070840">
    <property type="term" value="F:dynein complex binding"/>
    <property type="evidence" value="ECO:0007669"/>
    <property type="project" value="InterPro"/>
</dbReference>
<dbReference type="STRING" id="31234.E3N415"/>
<name>E3N415_CAERE</name>
<feature type="transmembrane region" description="Helical" evidence="5">
    <location>
        <begin position="826"/>
        <end position="846"/>
    </location>
</feature>
<dbReference type="Pfam" id="PF09730">
    <property type="entry name" value="BicD"/>
    <property type="match status" value="2"/>
</dbReference>
<keyword evidence="2 3" id="KW-0175">Coiled coil</keyword>
<protein>
    <submittedName>
        <fullName evidence="6">Uncharacterized protein</fullName>
    </submittedName>
</protein>
<dbReference type="HOGENOM" id="CLU_014107_1_0_1"/>
<dbReference type="GO" id="GO:0070507">
    <property type="term" value="P:regulation of microtubule cytoskeleton organization"/>
    <property type="evidence" value="ECO:0007669"/>
    <property type="project" value="TreeGrafter"/>
</dbReference>
<proteinExistence type="inferred from homology"/>